<dbReference type="InterPro" id="IPR016186">
    <property type="entry name" value="C-type_lectin-like/link_sf"/>
</dbReference>
<dbReference type="SUPFAM" id="SSF56436">
    <property type="entry name" value="C-type lectin-like"/>
    <property type="match status" value="1"/>
</dbReference>
<dbReference type="PANTHER" id="PTHR45784:SF8">
    <property type="entry name" value="C-TYPE MANNOSE RECEPTOR 2-RELATED"/>
    <property type="match status" value="1"/>
</dbReference>
<dbReference type="InterPro" id="IPR016187">
    <property type="entry name" value="CTDL_fold"/>
</dbReference>
<dbReference type="Gene3D" id="3.10.100.10">
    <property type="entry name" value="Mannose-Binding Protein A, subunit A"/>
    <property type="match status" value="1"/>
</dbReference>
<keyword evidence="3" id="KW-1185">Reference proteome</keyword>
<dbReference type="AlphaFoldDB" id="A0A3Q3IAB4"/>
<dbReference type="PANTHER" id="PTHR45784">
    <property type="entry name" value="C-TYPE LECTIN DOMAIN FAMILY 20 MEMBER A-RELATED"/>
    <property type="match status" value="1"/>
</dbReference>
<feature type="domain" description="C-type lectin" evidence="1">
    <location>
        <begin position="65"/>
        <end position="135"/>
    </location>
</feature>
<dbReference type="PROSITE" id="PS50041">
    <property type="entry name" value="C_TYPE_LECTIN_2"/>
    <property type="match status" value="1"/>
</dbReference>
<reference evidence="2" key="2">
    <citation type="submission" date="2025-09" db="UniProtKB">
        <authorList>
            <consortium name="Ensembl"/>
        </authorList>
    </citation>
    <scope>IDENTIFICATION</scope>
</reference>
<protein>
    <recommendedName>
        <fullName evidence="1">C-type lectin domain-containing protein</fullName>
    </recommendedName>
</protein>
<sequence length="177" mass="20250">MVYRALHGLTRPCFSQLLQPYRQTRSLSSARQLLLVVPKSRLKSKGDCALSTEAPKLVVMANKMKTWEEALDSCRENYKDLASVVSEEDMQLIQEELHTNITENVWIGLHFFSGLWQWVDVQLLSYEAWGQEGKPVCPNIKLSSVLAFLACLFINYKLVFRKNESAPCLQAGWTYTC</sequence>
<proteinExistence type="predicted"/>
<dbReference type="Proteomes" id="UP000261600">
    <property type="component" value="Unplaced"/>
</dbReference>
<evidence type="ECO:0000259" key="1">
    <source>
        <dbReference type="PROSITE" id="PS50041"/>
    </source>
</evidence>
<accession>A0A3Q3IAB4</accession>
<reference evidence="2" key="1">
    <citation type="submission" date="2025-08" db="UniProtKB">
        <authorList>
            <consortium name="Ensembl"/>
        </authorList>
    </citation>
    <scope>IDENTIFICATION</scope>
</reference>
<evidence type="ECO:0000313" key="2">
    <source>
        <dbReference type="Ensembl" id="ENSMALP00000000298.1"/>
    </source>
</evidence>
<name>A0A3Q3IAB4_MONAL</name>
<dbReference type="Ensembl" id="ENSMALT00000000330.1">
    <property type="protein sequence ID" value="ENSMALP00000000298.1"/>
    <property type="gene ID" value="ENSMALG00000000277.1"/>
</dbReference>
<dbReference type="Pfam" id="PF00059">
    <property type="entry name" value="Lectin_C"/>
    <property type="match status" value="1"/>
</dbReference>
<organism evidence="2 3">
    <name type="scientific">Monopterus albus</name>
    <name type="common">Swamp eel</name>
    <dbReference type="NCBI Taxonomy" id="43700"/>
    <lineage>
        <taxon>Eukaryota</taxon>
        <taxon>Metazoa</taxon>
        <taxon>Chordata</taxon>
        <taxon>Craniata</taxon>
        <taxon>Vertebrata</taxon>
        <taxon>Euteleostomi</taxon>
        <taxon>Actinopterygii</taxon>
        <taxon>Neopterygii</taxon>
        <taxon>Teleostei</taxon>
        <taxon>Neoteleostei</taxon>
        <taxon>Acanthomorphata</taxon>
        <taxon>Anabantaria</taxon>
        <taxon>Synbranchiformes</taxon>
        <taxon>Synbranchidae</taxon>
        <taxon>Monopterus</taxon>
    </lineage>
</organism>
<dbReference type="InterPro" id="IPR001304">
    <property type="entry name" value="C-type_lectin-like"/>
</dbReference>
<evidence type="ECO:0000313" key="3">
    <source>
        <dbReference type="Proteomes" id="UP000261600"/>
    </source>
</evidence>